<feature type="region of interest" description="Disordered" evidence="1">
    <location>
        <begin position="364"/>
        <end position="395"/>
    </location>
</feature>
<dbReference type="EMBL" id="CAXAMN010015869">
    <property type="protein sequence ID" value="CAK9046756.1"/>
    <property type="molecule type" value="Genomic_DNA"/>
</dbReference>
<reference evidence="2 3" key="1">
    <citation type="submission" date="2024-02" db="EMBL/GenBank/DDBJ databases">
        <authorList>
            <person name="Chen Y."/>
            <person name="Shah S."/>
            <person name="Dougan E. K."/>
            <person name="Thang M."/>
            <person name="Chan C."/>
        </authorList>
    </citation>
    <scope>NUCLEOTIDE SEQUENCE [LARGE SCALE GENOMIC DNA]</scope>
</reference>
<sequence>MHLFQCWSIQESIGRFWPFLRLNDGVLAMDGYVELNLAMQKALAEEFLLERAVDSAMGDWSEDVQLGQEAMTEEDFAMFLFELCTLWCGPNVSVHVYLLFLCAVFIAVTDHSGAFTLGLRRLEDVERLPETFFELLNLQGPLGRFWQASLASWLHDNVATEAQQAAVQHVQRQVFQLTHDARSVFLFQLEEAPPGAQMLDLVKSSTKQLAKIGKTSLPTVVDAPPKPGTQKPQVSPPQVPGANHHGSGLSDAQLTQLGLCGKSVLSRPPEPRPQVLPIGRLFDTELVQYQGRGLGLAGQSAILAARPNVRSIITASSVATADGLPGWTDSGAASNSHSSLSNPMWSLLMLQSFAVAFDAPGYSMPSAPTTSGPSKPPTATVLESSEAGSQVFANG</sequence>
<organism evidence="2 3">
    <name type="scientific">Durusdinium trenchii</name>
    <dbReference type="NCBI Taxonomy" id="1381693"/>
    <lineage>
        <taxon>Eukaryota</taxon>
        <taxon>Sar</taxon>
        <taxon>Alveolata</taxon>
        <taxon>Dinophyceae</taxon>
        <taxon>Suessiales</taxon>
        <taxon>Symbiodiniaceae</taxon>
        <taxon>Durusdinium</taxon>
    </lineage>
</organism>
<evidence type="ECO:0000313" key="3">
    <source>
        <dbReference type="Proteomes" id="UP001642484"/>
    </source>
</evidence>
<name>A0ABP0M5G5_9DINO</name>
<comment type="caution">
    <text evidence="2">The sequence shown here is derived from an EMBL/GenBank/DDBJ whole genome shotgun (WGS) entry which is preliminary data.</text>
</comment>
<proteinExistence type="predicted"/>
<dbReference type="Proteomes" id="UP001642484">
    <property type="component" value="Unassembled WGS sequence"/>
</dbReference>
<feature type="compositionally biased region" description="Polar residues" evidence="1">
    <location>
        <begin position="381"/>
        <end position="395"/>
    </location>
</feature>
<feature type="region of interest" description="Disordered" evidence="1">
    <location>
        <begin position="216"/>
        <end position="250"/>
    </location>
</feature>
<keyword evidence="3" id="KW-1185">Reference proteome</keyword>
<evidence type="ECO:0000256" key="1">
    <source>
        <dbReference type="SAM" id="MobiDB-lite"/>
    </source>
</evidence>
<protein>
    <submittedName>
        <fullName evidence="2">Uncharacterized protein</fullName>
    </submittedName>
</protein>
<accession>A0ABP0M5G5</accession>
<gene>
    <name evidence="2" type="ORF">CCMP2556_LOCUS24274</name>
</gene>
<evidence type="ECO:0000313" key="2">
    <source>
        <dbReference type="EMBL" id="CAK9046756.1"/>
    </source>
</evidence>